<keyword evidence="1" id="KW-0812">Transmembrane</keyword>
<feature type="transmembrane region" description="Helical" evidence="1">
    <location>
        <begin position="6"/>
        <end position="24"/>
    </location>
</feature>
<keyword evidence="1" id="KW-0472">Membrane</keyword>
<evidence type="ECO:0000313" key="2">
    <source>
        <dbReference type="EMBL" id="MBA0589326.1"/>
    </source>
</evidence>
<sequence length="41" mass="4690">MADVWWTLLGTAIPAVIAGQVFRLRKKHAEEQRLKSARGRE</sequence>
<keyword evidence="1" id="KW-1133">Transmembrane helix</keyword>
<accession>A0A7J8PJP3</accession>
<organism evidence="2 3">
    <name type="scientific">Gossypium raimondii</name>
    <name type="common">Peruvian cotton</name>
    <name type="synonym">Gossypium klotzschianum subsp. raimondii</name>
    <dbReference type="NCBI Taxonomy" id="29730"/>
    <lineage>
        <taxon>Eukaryota</taxon>
        <taxon>Viridiplantae</taxon>
        <taxon>Streptophyta</taxon>
        <taxon>Embryophyta</taxon>
        <taxon>Tracheophyta</taxon>
        <taxon>Spermatophyta</taxon>
        <taxon>Magnoliopsida</taxon>
        <taxon>eudicotyledons</taxon>
        <taxon>Gunneridae</taxon>
        <taxon>Pentapetalae</taxon>
        <taxon>rosids</taxon>
        <taxon>malvids</taxon>
        <taxon>Malvales</taxon>
        <taxon>Malvaceae</taxon>
        <taxon>Malvoideae</taxon>
        <taxon>Gossypium</taxon>
    </lineage>
</organism>
<proteinExistence type="predicted"/>
<dbReference type="EMBL" id="JABEZZ010000007">
    <property type="protein sequence ID" value="MBA0589326.1"/>
    <property type="molecule type" value="Genomic_DNA"/>
</dbReference>
<evidence type="ECO:0000313" key="3">
    <source>
        <dbReference type="Proteomes" id="UP000593578"/>
    </source>
</evidence>
<evidence type="ECO:0000256" key="1">
    <source>
        <dbReference type="SAM" id="Phobius"/>
    </source>
</evidence>
<reference evidence="2 3" key="1">
    <citation type="journal article" date="2019" name="Genome Biol. Evol.">
        <title>Insights into the evolution of the New World diploid cottons (Gossypium, subgenus Houzingenia) based on genome sequencing.</title>
        <authorList>
            <person name="Grover C.E."/>
            <person name="Arick M.A. 2nd"/>
            <person name="Thrash A."/>
            <person name="Conover J.L."/>
            <person name="Sanders W.S."/>
            <person name="Peterson D.G."/>
            <person name="Frelichowski J.E."/>
            <person name="Scheffler J.A."/>
            <person name="Scheffler B.E."/>
            <person name="Wendel J.F."/>
        </authorList>
    </citation>
    <scope>NUCLEOTIDE SEQUENCE [LARGE SCALE GENOMIC DNA]</scope>
    <source>
        <strain evidence="2">8</strain>
        <tissue evidence="2">Leaf</tissue>
    </source>
</reference>
<dbReference type="AlphaFoldDB" id="A0A7J8PJP3"/>
<comment type="caution">
    <text evidence="2">The sequence shown here is derived from an EMBL/GenBank/DDBJ whole genome shotgun (WGS) entry which is preliminary data.</text>
</comment>
<gene>
    <name evidence="2" type="ORF">Gorai_018080</name>
</gene>
<dbReference type="Proteomes" id="UP000593578">
    <property type="component" value="Unassembled WGS sequence"/>
</dbReference>
<name>A0A7J8PJP3_GOSRA</name>
<protein>
    <submittedName>
        <fullName evidence="2">Uncharacterized protein</fullName>
    </submittedName>
</protein>